<dbReference type="InterPro" id="IPR054208">
    <property type="entry name" value="DUF6914"/>
</dbReference>
<evidence type="ECO:0000313" key="1">
    <source>
        <dbReference type="EMBL" id="KAF1915358.1"/>
    </source>
</evidence>
<evidence type="ECO:0000313" key="2">
    <source>
        <dbReference type="Proteomes" id="UP000800096"/>
    </source>
</evidence>
<dbReference type="OrthoDB" id="2679825at2759"/>
<dbReference type="Proteomes" id="UP000800096">
    <property type="component" value="Unassembled WGS sequence"/>
</dbReference>
<dbReference type="AlphaFoldDB" id="A0A6A5QKH2"/>
<accession>A0A6A5QKH2</accession>
<keyword evidence="2" id="KW-1185">Reference proteome</keyword>
<protein>
    <submittedName>
        <fullName evidence="1">Uncharacterized protein</fullName>
    </submittedName>
</protein>
<organism evidence="1 2">
    <name type="scientific">Ampelomyces quisqualis</name>
    <name type="common">Powdery mildew agent</name>
    <dbReference type="NCBI Taxonomy" id="50730"/>
    <lineage>
        <taxon>Eukaryota</taxon>
        <taxon>Fungi</taxon>
        <taxon>Dikarya</taxon>
        <taxon>Ascomycota</taxon>
        <taxon>Pezizomycotina</taxon>
        <taxon>Dothideomycetes</taxon>
        <taxon>Pleosporomycetidae</taxon>
        <taxon>Pleosporales</taxon>
        <taxon>Pleosporineae</taxon>
        <taxon>Phaeosphaeriaceae</taxon>
        <taxon>Ampelomyces</taxon>
    </lineage>
</organism>
<name>A0A6A5QKH2_AMPQU</name>
<dbReference type="EMBL" id="ML979136">
    <property type="protein sequence ID" value="KAF1915358.1"/>
    <property type="molecule type" value="Genomic_DNA"/>
</dbReference>
<proteinExistence type="predicted"/>
<reference evidence="1" key="1">
    <citation type="journal article" date="2020" name="Stud. Mycol.">
        <title>101 Dothideomycetes genomes: a test case for predicting lifestyles and emergence of pathogens.</title>
        <authorList>
            <person name="Haridas S."/>
            <person name="Albert R."/>
            <person name="Binder M."/>
            <person name="Bloem J."/>
            <person name="Labutti K."/>
            <person name="Salamov A."/>
            <person name="Andreopoulos B."/>
            <person name="Baker S."/>
            <person name="Barry K."/>
            <person name="Bills G."/>
            <person name="Bluhm B."/>
            <person name="Cannon C."/>
            <person name="Castanera R."/>
            <person name="Culley D."/>
            <person name="Daum C."/>
            <person name="Ezra D."/>
            <person name="Gonzalez J."/>
            <person name="Henrissat B."/>
            <person name="Kuo A."/>
            <person name="Liang C."/>
            <person name="Lipzen A."/>
            <person name="Lutzoni F."/>
            <person name="Magnuson J."/>
            <person name="Mondo S."/>
            <person name="Nolan M."/>
            <person name="Ohm R."/>
            <person name="Pangilinan J."/>
            <person name="Park H.-J."/>
            <person name="Ramirez L."/>
            <person name="Alfaro M."/>
            <person name="Sun H."/>
            <person name="Tritt A."/>
            <person name="Yoshinaga Y."/>
            <person name="Zwiers L.-H."/>
            <person name="Turgeon B."/>
            <person name="Goodwin S."/>
            <person name="Spatafora J."/>
            <person name="Crous P."/>
            <person name="Grigoriev I."/>
        </authorList>
    </citation>
    <scope>NUCLEOTIDE SEQUENCE</scope>
    <source>
        <strain evidence="1">HMLAC05119</strain>
    </source>
</reference>
<dbReference type="Pfam" id="PF21858">
    <property type="entry name" value="DUF6914"/>
    <property type="match status" value="1"/>
</dbReference>
<gene>
    <name evidence="1" type="ORF">BDU57DRAFT_518296</name>
</gene>
<sequence length="183" mass="20613">MPRHKPRLQLALYARPKHPGTYHYALLISPKSTQKQQANSATTHHVKNTLQNISGELTQPWRYERLAISDVQLEQRLLVRVVIAKVTSPDALERILEAVPVYQVDDPDQAKAQSFTCLTWIRTALEELGVQGAVAGLGEWEEVQKKALEYVETKKDMGRWSAGWKGEAGVPMLDLLDGREVFG</sequence>